<dbReference type="GO" id="GO:0000981">
    <property type="term" value="F:DNA-binding transcription factor activity, RNA polymerase II-specific"/>
    <property type="evidence" value="ECO:0007669"/>
    <property type="project" value="InterPro"/>
</dbReference>
<dbReference type="AlphaFoldDB" id="A0A9X0A769"/>
<dbReference type="InterPro" id="IPR051306">
    <property type="entry name" value="Homeobox_regulator"/>
</dbReference>
<feature type="DNA-binding region" description="Homeobox" evidence="6">
    <location>
        <begin position="21"/>
        <end position="80"/>
    </location>
</feature>
<keyword evidence="11" id="KW-1185">Reference proteome</keyword>
<gene>
    <name evidence="10" type="ORF">OS493_000521</name>
</gene>
<evidence type="ECO:0000256" key="2">
    <source>
        <dbReference type="ARBA" id="ARBA00022737"/>
    </source>
</evidence>
<dbReference type="InterPro" id="IPR000047">
    <property type="entry name" value="HTH_motif"/>
</dbReference>
<feature type="domain" description="Homeobox" evidence="9">
    <location>
        <begin position="19"/>
        <end position="79"/>
    </location>
</feature>
<evidence type="ECO:0000256" key="1">
    <source>
        <dbReference type="ARBA" id="ARBA00004123"/>
    </source>
</evidence>
<dbReference type="PRINTS" id="PR00031">
    <property type="entry name" value="HTHREPRESSR"/>
</dbReference>
<accession>A0A9X0A769</accession>
<evidence type="ECO:0000256" key="7">
    <source>
        <dbReference type="RuleBase" id="RU000682"/>
    </source>
</evidence>
<keyword evidence="2" id="KW-0677">Repeat</keyword>
<dbReference type="PANTHER" id="PTHR46123:SF4">
    <property type="entry name" value="MIX-TYPE HOMEOBOX GENE 1-RELATED"/>
    <property type="match status" value="1"/>
</dbReference>
<comment type="caution">
    <text evidence="10">The sequence shown here is derived from an EMBL/GenBank/DDBJ whole genome shotgun (WGS) entry which is preliminary data.</text>
</comment>
<dbReference type="InterPro" id="IPR009057">
    <property type="entry name" value="Homeodomain-like_sf"/>
</dbReference>
<evidence type="ECO:0000256" key="3">
    <source>
        <dbReference type="ARBA" id="ARBA00023125"/>
    </source>
</evidence>
<dbReference type="PROSITE" id="PS50071">
    <property type="entry name" value="HOMEOBOX_2"/>
    <property type="match status" value="1"/>
</dbReference>
<feature type="region of interest" description="Disordered" evidence="8">
    <location>
        <begin position="1"/>
        <end position="39"/>
    </location>
</feature>
<reference evidence="10" key="1">
    <citation type="submission" date="2023-01" db="EMBL/GenBank/DDBJ databases">
        <title>Genome assembly of the deep-sea coral Lophelia pertusa.</title>
        <authorList>
            <person name="Herrera S."/>
            <person name="Cordes E."/>
        </authorList>
    </citation>
    <scope>NUCLEOTIDE SEQUENCE</scope>
    <source>
        <strain evidence="10">USNM1676648</strain>
        <tissue evidence="10">Polyp</tissue>
    </source>
</reference>
<evidence type="ECO:0000256" key="4">
    <source>
        <dbReference type="ARBA" id="ARBA00023155"/>
    </source>
</evidence>
<proteinExistence type="predicted"/>
<sequence>MTSRKNSKRPAPENECDRSRKRRRRTAFTDEQLDRLEDSFENEKFPGIQIREDLARELGIGEDRIQVWFQNRRARWRKREIKNKPAPALPAAKQLPDNSDVIPPAMFYQPPAIFSATEPNVFQTVEPILPFVCDQCYFPSTQKDAWPGRVQQGYHVPVCCYPNCQRDGPSSFISFSKPFVQPQYFTHR</sequence>
<comment type="subcellular location">
    <subcellularLocation>
        <location evidence="1 6 7">Nucleus</location>
    </subcellularLocation>
</comment>
<dbReference type="InterPro" id="IPR017970">
    <property type="entry name" value="Homeobox_CS"/>
</dbReference>
<keyword evidence="3 6" id="KW-0238">DNA-binding</keyword>
<evidence type="ECO:0000313" key="10">
    <source>
        <dbReference type="EMBL" id="KAJ7394696.1"/>
    </source>
</evidence>
<dbReference type="SMART" id="SM00389">
    <property type="entry name" value="HOX"/>
    <property type="match status" value="1"/>
</dbReference>
<evidence type="ECO:0000256" key="5">
    <source>
        <dbReference type="ARBA" id="ARBA00023242"/>
    </source>
</evidence>
<dbReference type="OrthoDB" id="5986024at2759"/>
<dbReference type="Pfam" id="PF00046">
    <property type="entry name" value="Homeodomain"/>
    <property type="match status" value="1"/>
</dbReference>
<dbReference type="InterPro" id="IPR001356">
    <property type="entry name" value="HD"/>
</dbReference>
<keyword evidence="4 6" id="KW-0371">Homeobox</keyword>
<name>A0A9X0A769_9CNID</name>
<dbReference type="PANTHER" id="PTHR46123">
    <property type="entry name" value="MIX-TYPE HOMEOBOX GENE 1-RELATED"/>
    <property type="match status" value="1"/>
</dbReference>
<protein>
    <recommendedName>
        <fullName evidence="9">Homeobox domain-containing protein</fullName>
    </recommendedName>
</protein>
<dbReference type="PROSITE" id="PS00027">
    <property type="entry name" value="HOMEOBOX_1"/>
    <property type="match status" value="1"/>
</dbReference>
<evidence type="ECO:0000256" key="8">
    <source>
        <dbReference type="SAM" id="MobiDB-lite"/>
    </source>
</evidence>
<dbReference type="Gene3D" id="1.10.10.60">
    <property type="entry name" value="Homeodomain-like"/>
    <property type="match status" value="1"/>
</dbReference>
<dbReference type="GO" id="GO:0000977">
    <property type="term" value="F:RNA polymerase II transcription regulatory region sequence-specific DNA binding"/>
    <property type="evidence" value="ECO:0007669"/>
    <property type="project" value="TreeGrafter"/>
</dbReference>
<dbReference type="GO" id="GO:0005634">
    <property type="term" value="C:nucleus"/>
    <property type="evidence" value="ECO:0007669"/>
    <property type="project" value="UniProtKB-SubCell"/>
</dbReference>
<dbReference type="EMBL" id="MU825396">
    <property type="protein sequence ID" value="KAJ7394696.1"/>
    <property type="molecule type" value="Genomic_DNA"/>
</dbReference>
<dbReference type="CDD" id="cd00086">
    <property type="entry name" value="homeodomain"/>
    <property type="match status" value="1"/>
</dbReference>
<organism evidence="10 11">
    <name type="scientific">Desmophyllum pertusum</name>
    <dbReference type="NCBI Taxonomy" id="174260"/>
    <lineage>
        <taxon>Eukaryota</taxon>
        <taxon>Metazoa</taxon>
        <taxon>Cnidaria</taxon>
        <taxon>Anthozoa</taxon>
        <taxon>Hexacorallia</taxon>
        <taxon>Scleractinia</taxon>
        <taxon>Caryophylliina</taxon>
        <taxon>Caryophylliidae</taxon>
        <taxon>Desmophyllum</taxon>
    </lineage>
</organism>
<evidence type="ECO:0000259" key="9">
    <source>
        <dbReference type="PROSITE" id="PS50071"/>
    </source>
</evidence>
<dbReference type="Proteomes" id="UP001163046">
    <property type="component" value="Unassembled WGS sequence"/>
</dbReference>
<keyword evidence="5 6" id="KW-0539">Nucleus</keyword>
<dbReference type="SUPFAM" id="SSF46689">
    <property type="entry name" value="Homeodomain-like"/>
    <property type="match status" value="1"/>
</dbReference>
<evidence type="ECO:0000313" key="11">
    <source>
        <dbReference type="Proteomes" id="UP001163046"/>
    </source>
</evidence>
<evidence type="ECO:0000256" key="6">
    <source>
        <dbReference type="PROSITE-ProRule" id="PRU00108"/>
    </source>
</evidence>